<organism evidence="1 2">
    <name type="scientific">Kipferlia bialata</name>
    <dbReference type="NCBI Taxonomy" id="797122"/>
    <lineage>
        <taxon>Eukaryota</taxon>
        <taxon>Metamonada</taxon>
        <taxon>Carpediemonas-like organisms</taxon>
        <taxon>Kipferlia</taxon>
    </lineage>
</organism>
<name>A0A9K3GQL9_9EUKA</name>
<proteinExistence type="predicted"/>
<evidence type="ECO:0000313" key="1">
    <source>
        <dbReference type="EMBL" id="GIQ91573.1"/>
    </source>
</evidence>
<keyword evidence="2" id="KW-1185">Reference proteome</keyword>
<reference evidence="1 2" key="1">
    <citation type="journal article" date="2018" name="PLoS ONE">
        <title>The draft genome of Kipferlia bialata reveals reductive genome evolution in fornicate parasites.</title>
        <authorList>
            <person name="Tanifuji G."/>
            <person name="Takabayashi S."/>
            <person name="Kume K."/>
            <person name="Takagi M."/>
            <person name="Nakayama T."/>
            <person name="Kamikawa R."/>
            <person name="Inagaki Y."/>
            <person name="Hashimoto T."/>
        </authorList>
    </citation>
    <scope>NUCLEOTIDE SEQUENCE [LARGE SCALE GENOMIC DNA]</scope>
    <source>
        <strain evidence="1">NY0173</strain>
    </source>
</reference>
<dbReference type="Proteomes" id="UP000265618">
    <property type="component" value="Unassembled WGS sequence"/>
</dbReference>
<gene>
    <name evidence="1" type="ORF">KIPB_014901</name>
</gene>
<dbReference type="AlphaFoldDB" id="A0A9K3GQL9"/>
<evidence type="ECO:0000313" key="2">
    <source>
        <dbReference type="Proteomes" id="UP000265618"/>
    </source>
</evidence>
<sequence>MSHTPPTDDTNPLDGHAPLMQTPLLEGLLTAGKGVCFMRQGLKREGYTPRVPSLALSDMWMGMCQGDNPAVEWPACLGVCIRAASQSVLGDLLSLLPLYYIYLLNT</sequence>
<dbReference type="EMBL" id="BDIP01007969">
    <property type="protein sequence ID" value="GIQ91573.1"/>
    <property type="molecule type" value="Genomic_DNA"/>
</dbReference>
<protein>
    <submittedName>
        <fullName evidence="1">Uncharacterized protein</fullName>
    </submittedName>
</protein>
<accession>A0A9K3GQL9</accession>
<comment type="caution">
    <text evidence="1">The sequence shown here is derived from an EMBL/GenBank/DDBJ whole genome shotgun (WGS) entry which is preliminary data.</text>
</comment>